<evidence type="ECO:0000313" key="2">
    <source>
        <dbReference type="EMBL" id="GAI09039.1"/>
    </source>
</evidence>
<feature type="non-terminal residue" evidence="2">
    <location>
        <position position="1"/>
    </location>
</feature>
<evidence type="ECO:0000256" key="1">
    <source>
        <dbReference type="ARBA" id="ARBA00022705"/>
    </source>
</evidence>
<gene>
    <name evidence="2" type="ORF">S06H3_08484</name>
</gene>
<dbReference type="GO" id="GO:0006260">
    <property type="term" value="P:DNA replication"/>
    <property type="evidence" value="ECO:0007669"/>
    <property type="project" value="UniProtKB-KW"/>
</dbReference>
<sequence>PICANARRNYLTHSVAEWIESADHPKLVTLTLKHTSAPLDHQIQHLYAFFRELRRRRDFKKAITGGIWFFQIKKSKNDGLWHPHIHAIVTGLYLPRRRLSRMWSEVTYGSFVSEIRSVQDPRKVANDVARYATSPGTLVDLPPDDAIEMVESLHGRRICGTWGTARGISMRPKLDTESGKWKSVGSWSTVMGMYESSADARAIVFSWKTGIELPDGISCNKIDQAIESLGENAWADYNFESVFDHERSPP</sequence>
<evidence type="ECO:0008006" key="3">
    <source>
        <dbReference type="Google" id="ProtNLM"/>
    </source>
</evidence>
<keyword evidence="1" id="KW-0235">DNA replication</keyword>
<dbReference type="AlphaFoldDB" id="X1MRP1"/>
<proteinExistence type="predicted"/>
<dbReference type="Pfam" id="PF01446">
    <property type="entry name" value="Rep_1"/>
    <property type="match status" value="1"/>
</dbReference>
<reference evidence="2" key="1">
    <citation type="journal article" date="2014" name="Front. Microbiol.">
        <title>High frequency of phylogenetically diverse reductive dehalogenase-homologous genes in deep subseafloor sedimentary metagenomes.</title>
        <authorList>
            <person name="Kawai M."/>
            <person name="Futagami T."/>
            <person name="Toyoda A."/>
            <person name="Takaki Y."/>
            <person name="Nishi S."/>
            <person name="Hori S."/>
            <person name="Arai W."/>
            <person name="Tsubouchi T."/>
            <person name="Morono Y."/>
            <person name="Uchiyama I."/>
            <person name="Ito T."/>
            <person name="Fujiyama A."/>
            <person name="Inagaki F."/>
            <person name="Takami H."/>
        </authorList>
    </citation>
    <scope>NUCLEOTIDE SEQUENCE</scope>
    <source>
        <strain evidence="2">Expedition CK06-06</strain>
    </source>
</reference>
<dbReference type="InterPro" id="IPR000989">
    <property type="entry name" value="Rep"/>
</dbReference>
<protein>
    <recommendedName>
        <fullName evidence="3">Replication protein</fullName>
    </recommendedName>
</protein>
<dbReference type="EMBL" id="BARV01003587">
    <property type="protein sequence ID" value="GAI09039.1"/>
    <property type="molecule type" value="Genomic_DNA"/>
</dbReference>
<accession>X1MRP1</accession>
<organism evidence="2">
    <name type="scientific">marine sediment metagenome</name>
    <dbReference type="NCBI Taxonomy" id="412755"/>
    <lineage>
        <taxon>unclassified sequences</taxon>
        <taxon>metagenomes</taxon>
        <taxon>ecological metagenomes</taxon>
    </lineage>
</organism>
<name>X1MRP1_9ZZZZ</name>
<comment type="caution">
    <text evidence="2">The sequence shown here is derived from an EMBL/GenBank/DDBJ whole genome shotgun (WGS) entry which is preliminary data.</text>
</comment>
<dbReference type="GO" id="GO:0003677">
    <property type="term" value="F:DNA binding"/>
    <property type="evidence" value="ECO:0007669"/>
    <property type="project" value="InterPro"/>
</dbReference>